<dbReference type="STRING" id="1182568.SU48_12360"/>
<sequence>MELRGALEDKIHRHRLLGLDEHAALTTALRDFGSASAVARDLNAVHTLPTVYRGLLLAGIGTLLGWQAVAQVPMVRAIPDPQELAQTCQHDEAMLSRMSLSDAAALRLKLAQPGARAKLEADCRAMIPAPVNTLLSLADLLAALRKGGIIVNTIPGFDGYLQLTFPGRKDIQGLDLSGSTKMIGGQAYLQAAPLVSLLRHMLPSDVTLRLSGIDNPVLEIGPARVQLGTAATPVKATDFYLFLLLEVVETQLKNLSQTSVELAFVFDNNDPQSPKLKLGAPDQALFATISNARLVAKSNATAKEYYLLRVRAVSGGLLAAPKGRIVNTPAELIAATAKGQEALLVYRLNAADLRNLKLTPVPAKSLQPVP</sequence>
<dbReference type="PATRIC" id="fig|1182568.3.peg.2555"/>
<evidence type="ECO:0000313" key="1">
    <source>
        <dbReference type="EMBL" id="ANE44423.1"/>
    </source>
</evidence>
<proteinExistence type="predicted"/>
<dbReference type="EMBL" id="CP011387">
    <property type="protein sequence ID" value="ANE44423.1"/>
    <property type="molecule type" value="Genomic_DNA"/>
</dbReference>
<evidence type="ECO:0000313" key="2">
    <source>
        <dbReference type="Proteomes" id="UP000077363"/>
    </source>
</evidence>
<reference evidence="1 2" key="1">
    <citation type="submission" date="2015-01" db="EMBL/GenBank/DDBJ databases">
        <title>Deinococcus puniceus/DY1/ whole genome sequencing.</title>
        <authorList>
            <person name="Kim M.K."/>
            <person name="Srinivasan S."/>
            <person name="Lee J.-J."/>
        </authorList>
    </citation>
    <scope>NUCLEOTIDE SEQUENCE [LARGE SCALE GENOMIC DNA]</scope>
    <source>
        <strain evidence="1 2">DY1</strain>
    </source>
</reference>
<gene>
    <name evidence="1" type="ORF">SU48_12360</name>
</gene>
<dbReference type="Proteomes" id="UP000077363">
    <property type="component" value="Chromosome"/>
</dbReference>
<accession>A0A172TC90</accession>
<protein>
    <submittedName>
        <fullName evidence="1">Uncharacterized protein</fullName>
    </submittedName>
</protein>
<organism evidence="1 2">
    <name type="scientific">Deinococcus puniceus</name>
    <dbReference type="NCBI Taxonomy" id="1182568"/>
    <lineage>
        <taxon>Bacteria</taxon>
        <taxon>Thermotogati</taxon>
        <taxon>Deinococcota</taxon>
        <taxon>Deinococci</taxon>
        <taxon>Deinococcales</taxon>
        <taxon>Deinococcaceae</taxon>
        <taxon>Deinococcus</taxon>
    </lineage>
</organism>
<name>A0A172TC90_9DEIO</name>
<keyword evidence="2" id="KW-1185">Reference proteome</keyword>
<dbReference type="AlphaFoldDB" id="A0A172TC90"/>
<dbReference type="KEGG" id="dpu:SU48_12360"/>